<name>A0ABM7QJW5_9GAMM</name>
<organism evidence="1 2">
    <name type="scientific">Allochromatium tepidum</name>
    <dbReference type="NCBI Taxonomy" id="553982"/>
    <lineage>
        <taxon>Bacteria</taxon>
        <taxon>Pseudomonadati</taxon>
        <taxon>Pseudomonadota</taxon>
        <taxon>Gammaproteobacteria</taxon>
        <taxon>Chromatiales</taxon>
        <taxon>Chromatiaceae</taxon>
        <taxon>Allochromatium</taxon>
    </lineage>
</organism>
<keyword evidence="2" id="KW-1185">Reference proteome</keyword>
<evidence type="ECO:0000313" key="2">
    <source>
        <dbReference type="Proteomes" id="UP000680679"/>
    </source>
</evidence>
<evidence type="ECO:0000313" key="1">
    <source>
        <dbReference type="EMBL" id="BCU06029.1"/>
    </source>
</evidence>
<protein>
    <submittedName>
        <fullName evidence="1">Uncharacterized protein</fullName>
    </submittedName>
</protein>
<gene>
    <name evidence="1" type="ORF">Atep_07060</name>
</gene>
<accession>A0ABM7QJW5</accession>
<dbReference type="EMBL" id="AP024563">
    <property type="protein sequence ID" value="BCU06029.1"/>
    <property type="molecule type" value="Genomic_DNA"/>
</dbReference>
<reference evidence="1 2" key="1">
    <citation type="submission" date="2021-04" db="EMBL/GenBank/DDBJ databases">
        <title>Complete genome sequencing of Allochromatium tepidum strain NZ.</title>
        <authorList>
            <person name="Tsukatani Y."/>
            <person name="Mori H."/>
        </authorList>
    </citation>
    <scope>NUCLEOTIDE SEQUENCE [LARGE SCALE GENOMIC DNA]</scope>
    <source>
        <strain evidence="1 2">NZ</strain>
    </source>
</reference>
<dbReference type="Proteomes" id="UP000680679">
    <property type="component" value="Chromosome"/>
</dbReference>
<proteinExistence type="predicted"/>
<sequence length="46" mass="5195">MLIDTDVLIWYMRGHAGAYDKIENLPDITLFDCSNGFGIKWAAFDG</sequence>